<feature type="chain" id="PRO_5029811022" description="Peptidase MA superfamily protein" evidence="1">
    <location>
        <begin position="23"/>
        <end position="952"/>
    </location>
</feature>
<evidence type="ECO:0000313" key="2">
    <source>
        <dbReference type="EMBL" id="KAA3759924.1"/>
    </source>
</evidence>
<dbReference type="Gene3D" id="2.120.10.30">
    <property type="entry name" value="TolB, C-terminal domain"/>
    <property type="match status" value="1"/>
</dbReference>
<evidence type="ECO:0008006" key="4">
    <source>
        <dbReference type="Google" id="ProtNLM"/>
    </source>
</evidence>
<dbReference type="InterPro" id="IPR011042">
    <property type="entry name" value="6-blade_b-propeller_TolB-like"/>
</dbReference>
<proteinExistence type="predicted"/>
<dbReference type="RefSeq" id="WP_130059620.1">
    <property type="nucleotide sequence ID" value="NZ_JADNPJ010000021.1"/>
</dbReference>
<evidence type="ECO:0000313" key="3">
    <source>
        <dbReference type="Proteomes" id="UP000422221"/>
    </source>
</evidence>
<sequence>MSKSKYLFLLFICLSASISIRAQFMDYGSDPARFKWNIVRLPHYNLVYPQGTDSMAYHYALYLENAYPHIQKTIGKPIKARFPVILHPANMQSNGMVSWAPRRMELITTPSSDLGVQRWDKHLVLHESRHVFQTGKVMSGIFKPFYYLIGEQAAGVAAFFLPVWFLEGDAVGTETALSNGGRGRLPEFNMAYRAQMLGGDKFYSFDKWLLGSYKNYTGTYYALGYDLTSYARQRYGADIWDKTTSRYVRNIFFEGSFKHYTGSSFKRLYQDTFDYLRKEWEQQDTCSLVPSYHSPDKKDYTSYRYPCPVDDSTVVAVKSGLKDINSLVTIVHGKEKRLSYIGSINSRLDYRNGKIYWTEIVPGLRWTHENYSVLKCYDLKEGRIKSITPRQRYLSPSVDKNGKVAAVSRTTVDGKNQLVLVELEDGKELFAFQVPGNAFIKELTFTDQDEVVAVAVTDAGISLLQFTPSSGQWEELLSTASVNITSPVWKDGRIYFESGANGTNNLYCLDLADHQVYRLTCARFGAFDPSFTHSGNRLFFADYQANGYRIASLPADSLLAEKTDFDRPVSMPFVETLAGQEKFNLDSARLEPVDFQPKRYRKGVHTFKIHSWAPFYYDVAEAMNTSASDLSTIVKPGATIMSQNTLNTAIMQAGWYYDKGYHHGKLSFTYQGWFPVVNIAADYGDKAFDMAWAQNDKGQQVTRGYYTDRTYLEAEARIYLPFNLTRNHRIRGIQPAVSYYFTNNRYQEYGSREFHAFQYVLPEILFYNYRRKAQRDILPRNGYQLRLQYLTTPFNKENYGALYAGRLTTYWPGILRNHGLMLRFGYQYQELDGKALYLPKHLLEKPRGYNFQYQTHRQWAFKADYALPIFSPDFSIGSLIYIRRMRANLFYDLSRNQARSKGAWTTQSSFGTDLIFDWNVLRMSYPITTGVRLIQPIDYGKFQVEALFSISF</sequence>
<reference evidence="2 3" key="1">
    <citation type="journal article" date="2019" name="Nat. Med.">
        <title>A library of human gut bacterial isolates paired with longitudinal multiomics data enables mechanistic microbiome research.</title>
        <authorList>
            <person name="Poyet M."/>
            <person name="Groussin M."/>
            <person name="Gibbons S.M."/>
            <person name="Avila-Pacheco J."/>
            <person name="Jiang X."/>
            <person name="Kearney S.M."/>
            <person name="Perrotta A.R."/>
            <person name="Berdy B."/>
            <person name="Zhao S."/>
            <person name="Lieberman T.D."/>
            <person name="Swanson P.K."/>
            <person name="Smith M."/>
            <person name="Roesemann S."/>
            <person name="Alexander J.E."/>
            <person name="Rich S.A."/>
            <person name="Livny J."/>
            <person name="Vlamakis H."/>
            <person name="Clish C."/>
            <person name="Bullock K."/>
            <person name="Deik A."/>
            <person name="Scott J."/>
            <person name="Pierce K.A."/>
            <person name="Xavier R.J."/>
            <person name="Alm E.J."/>
        </authorList>
    </citation>
    <scope>NUCLEOTIDE SEQUENCE [LARGE SCALE GENOMIC DNA]</scope>
    <source>
        <strain evidence="2 3">BIOML-A10</strain>
    </source>
</reference>
<organism evidence="2 3">
    <name type="scientific">Bacteroides salyersiae</name>
    <dbReference type="NCBI Taxonomy" id="291644"/>
    <lineage>
        <taxon>Bacteria</taxon>
        <taxon>Pseudomonadati</taxon>
        <taxon>Bacteroidota</taxon>
        <taxon>Bacteroidia</taxon>
        <taxon>Bacteroidales</taxon>
        <taxon>Bacteroidaceae</taxon>
        <taxon>Bacteroides</taxon>
    </lineage>
</organism>
<dbReference type="Proteomes" id="UP000422221">
    <property type="component" value="Unassembled WGS sequence"/>
</dbReference>
<evidence type="ECO:0000256" key="1">
    <source>
        <dbReference type="SAM" id="SignalP"/>
    </source>
</evidence>
<keyword evidence="1" id="KW-0732">Signal</keyword>
<dbReference type="EMBL" id="VWMK01000021">
    <property type="protein sequence ID" value="KAA3759924.1"/>
    <property type="molecule type" value="Genomic_DNA"/>
</dbReference>
<comment type="caution">
    <text evidence="2">The sequence shown here is derived from an EMBL/GenBank/DDBJ whole genome shotgun (WGS) entry which is preliminary data.</text>
</comment>
<gene>
    <name evidence="2" type="ORF">F3F73_18830</name>
</gene>
<name>A0A7J4XEK1_9BACE</name>
<feature type="signal peptide" evidence="1">
    <location>
        <begin position="1"/>
        <end position="22"/>
    </location>
</feature>
<protein>
    <recommendedName>
        <fullName evidence="4">Peptidase MA superfamily protein</fullName>
    </recommendedName>
</protein>
<accession>A0A7J4XEK1</accession>
<dbReference type="SUPFAM" id="SSF82171">
    <property type="entry name" value="DPP6 N-terminal domain-like"/>
    <property type="match status" value="1"/>
</dbReference>
<dbReference type="AlphaFoldDB" id="A0A7J4XEK1"/>